<evidence type="ECO:0000256" key="1">
    <source>
        <dbReference type="SAM" id="MobiDB-lite"/>
    </source>
</evidence>
<sequence>MPEIEIQFRNEAEYRRLRAIRDKYGVQWRGMLIQGAKRLEGRELRFALAPDNQARERRPSEPDVADRGDRSVEPPADSEPHESSGPDTATTDRRLDPRLFDANGTLRTAEAESNPGEGGAVELGGERVER</sequence>
<comment type="caution">
    <text evidence="2">The sequence shown here is derived from an EMBL/GenBank/DDBJ whole genome shotgun (WGS) entry which is preliminary data.</text>
</comment>
<dbReference type="EMBL" id="QMDX01000007">
    <property type="protein sequence ID" value="TSD13526.1"/>
    <property type="molecule type" value="Genomic_DNA"/>
</dbReference>
<accession>A0A554N7Z9</accession>
<feature type="region of interest" description="Disordered" evidence="1">
    <location>
        <begin position="49"/>
        <end position="130"/>
    </location>
</feature>
<organism evidence="2 3">
    <name type="scientific">Haloglomus irregulare</name>
    <dbReference type="NCBI Taxonomy" id="2234134"/>
    <lineage>
        <taxon>Archaea</taxon>
        <taxon>Methanobacteriati</taxon>
        <taxon>Methanobacteriota</taxon>
        <taxon>Stenosarchaea group</taxon>
        <taxon>Halobacteria</taxon>
        <taxon>Halobacteriales</taxon>
        <taxon>Natronomonadaceae</taxon>
        <taxon>Haloglomus</taxon>
    </lineage>
</organism>
<evidence type="ECO:0000313" key="3">
    <source>
        <dbReference type="Proteomes" id="UP000319894"/>
    </source>
</evidence>
<dbReference type="AlphaFoldDB" id="A0A554N7Z9"/>
<protein>
    <submittedName>
        <fullName evidence="2">Uncharacterized protein</fullName>
    </submittedName>
</protein>
<reference evidence="2 3" key="1">
    <citation type="submission" date="2018-06" db="EMBL/GenBank/DDBJ databases">
        <title>Natronomonas sp. F16-60 a new haloarchaeon isolated from a solar saltern of Isla Cristina, Huelva, Spain.</title>
        <authorList>
            <person name="Duran-Viseras A."/>
            <person name="Sanchez-Porro C."/>
            <person name="Ventosa A."/>
        </authorList>
    </citation>
    <scope>NUCLEOTIDE SEQUENCE [LARGE SCALE GENOMIC DNA]</scope>
    <source>
        <strain evidence="2 3">F16-60</strain>
    </source>
</reference>
<evidence type="ECO:0000313" key="2">
    <source>
        <dbReference type="EMBL" id="TSD13526.1"/>
    </source>
</evidence>
<name>A0A554N7Z9_9EURY</name>
<keyword evidence="3" id="KW-1185">Reference proteome</keyword>
<dbReference type="InParanoid" id="A0A554N7Z9"/>
<dbReference type="Proteomes" id="UP000319894">
    <property type="component" value="Unassembled WGS sequence"/>
</dbReference>
<feature type="compositionally biased region" description="Basic and acidic residues" evidence="1">
    <location>
        <begin position="53"/>
        <end position="99"/>
    </location>
</feature>
<proteinExistence type="predicted"/>
<gene>
    <name evidence="2" type="ORF">DP107_11930</name>
</gene>